<accession>A0AAU7K7W9</accession>
<dbReference type="EMBL" id="CP157485">
    <property type="protein sequence ID" value="XBO48720.1"/>
    <property type="molecule type" value="Genomic_DNA"/>
</dbReference>
<name>A0AAU7K7W9_9SPHI</name>
<feature type="transmembrane region" description="Helical" evidence="1">
    <location>
        <begin position="6"/>
        <end position="31"/>
    </location>
</feature>
<protein>
    <submittedName>
        <fullName evidence="2">Uncharacterized protein</fullName>
    </submittedName>
</protein>
<proteinExistence type="predicted"/>
<keyword evidence="1" id="KW-0812">Transmembrane</keyword>
<sequence>MKKVLIWGLSILGTGIFLYVAYVMWAIWAFMGATDTYYSKKDLIENYRSKTREIYQLKKYAEQIIPNDKSLTIEFENDEKLAIFHLSDKKGRSSNWNIKISAKKTDSLLTELGWTKQTLMQLKEKMDNANCISVESGEPFTIGYQRSGMGMYFYNLFDKPLTDSLKKAYNDGCMHILYNEKVALEFGGGAIGQQCFEGYLNKK</sequence>
<dbReference type="AlphaFoldDB" id="A0AAU7K7W9"/>
<gene>
    <name evidence="2" type="ORF">ABEG20_03795</name>
</gene>
<organism evidence="2">
    <name type="scientific">Pedobacter sp. KACC 23697</name>
    <dbReference type="NCBI Taxonomy" id="3149230"/>
    <lineage>
        <taxon>Bacteria</taxon>
        <taxon>Pseudomonadati</taxon>
        <taxon>Bacteroidota</taxon>
        <taxon>Sphingobacteriia</taxon>
        <taxon>Sphingobacteriales</taxon>
        <taxon>Sphingobacteriaceae</taxon>
        <taxon>Pedobacter</taxon>
    </lineage>
</organism>
<reference evidence="2" key="1">
    <citation type="submission" date="2024-05" db="EMBL/GenBank/DDBJ databases">
        <authorList>
            <person name="Kim S."/>
            <person name="Heo J."/>
            <person name="Choi H."/>
            <person name="Choi Y."/>
            <person name="Kwon S.-W."/>
            <person name="Kim Y."/>
        </authorList>
    </citation>
    <scope>NUCLEOTIDE SEQUENCE</scope>
    <source>
        <strain evidence="2">KACC 23697</strain>
    </source>
</reference>
<keyword evidence="1" id="KW-1133">Transmembrane helix</keyword>
<keyword evidence="1" id="KW-0472">Membrane</keyword>
<evidence type="ECO:0000313" key="2">
    <source>
        <dbReference type="EMBL" id="XBO48720.1"/>
    </source>
</evidence>
<dbReference type="RefSeq" id="WP_406826066.1">
    <property type="nucleotide sequence ID" value="NZ_CP157485.1"/>
</dbReference>
<evidence type="ECO:0000256" key="1">
    <source>
        <dbReference type="SAM" id="Phobius"/>
    </source>
</evidence>